<dbReference type="InterPro" id="IPR009030">
    <property type="entry name" value="Growth_fac_rcpt_cys_sf"/>
</dbReference>
<keyword evidence="5" id="KW-1185">Reference proteome</keyword>
<dbReference type="SUPFAM" id="SSF57184">
    <property type="entry name" value="Growth factor receptor domain"/>
    <property type="match status" value="1"/>
</dbReference>
<keyword evidence="4" id="KW-0378">Hydrolase</keyword>
<dbReference type="Gene3D" id="3.40.50.1820">
    <property type="entry name" value="alpha/beta hydrolase"/>
    <property type="match status" value="1"/>
</dbReference>
<evidence type="ECO:0000313" key="4">
    <source>
        <dbReference type="EMBL" id="OLP89486.1"/>
    </source>
</evidence>
<feature type="domain" description="AB hydrolase-1" evidence="3">
    <location>
        <begin position="587"/>
        <end position="690"/>
    </location>
</feature>
<dbReference type="GO" id="GO:0016787">
    <property type="term" value="F:hydrolase activity"/>
    <property type="evidence" value="ECO:0007669"/>
    <property type="project" value="UniProtKB-KW"/>
</dbReference>
<evidence type="ECO:0000256" key="1">
    <source>
        <dbReference type="SAM" id="MobiDB-lite"/>
    </source>
</evidence>
<feature type="region of interest" description="Disordered" evidence="1">
    <location>
        <begin position="801"/>
        <end position="831"/>
    </location>
</feature>
<evidence type="ECO:0000313" key="5">
    <source>
        <dbReference type="Proteomes" id="UP000186817"/>
    </source>
</evidence>
<dbReference type="SMART" id="SM01411">
    <property type="entry name" value="Ephrin_rec_like"/>
    <property type="match status" value="1"/>
</dbReference>
<feature type="transmembrane region" description="Helical" evidence="2">
    <location>
        <begin position="1575"/>
        <end position="1598"/>
    </location>
</feature>
<dbReference type="SUPFAM" id="SSF53474">
    <property type="entry name" value="alpha/beta-Hydrolases"/>
    <property type="match status" value="1"/>
</dbReference>
<feature type="transmembrane region" description="Helical" evidence="2">
    <location>
        <begin position="1610"/>
        <end position="1630"/>
    </location>
</feature>
<proteinExistence type="predicted"/>
<organism evidence="4 5">
    <name type="scientific">Symbiodinium microadriaticum</name>
    <name type="common">Dinoflagellate</name>
    <name type="synonym">Zooxanthella microadriatica</name>
    <dbReference type="NCBI Taxonomy" id="2951"/>
    <lineage>
        <taxon>Eukaryota</taxon>
        <taxon>Sar</taxon>
        <taxon>Alveolata</taxon>
        <taxon>Dinophyceae</taxon>
        <taxon>Suessiales</taxon>
        <taxon>Symbiodiniaceae</taxon>
        <taxon>Symbiodinium</taxon>
    </lineage>
</organism>
<accession>A0A1Q9D2V3</accession>
<gene>
    <name evidence="4" type="primary">abhd17c</name>
    <name evidence="4" type="ORF">AK812_SmicGene29051</name>
</gene>
<keyword evidence="2" id="KW-0812">Transmembrane</keyword>
<reference evidence="4 5" key="1">
    <citation type="submission" date="2016-02" db="EMBL/GenBank/DDBJ databases">
        <title>Genome analysis of coral dinoflagellate symbionts highlights evolutionary adaptations to a symbiotic lifestyle.</title>
        <authorList>
            <person name="Aranda M."/>
            <person name="Li Y."/>
            <person name="Liew Y.J."/>
            <person name="Baumgarten S."/>
            <person name="Simakov O."/>
            <person name="Wilson M."/>
            <person name="Piel J."/>
            <person name="Ashoor H."/>
            <person name="Bougouffa S."/>
            <person name="Bajic V.B."/>
            <person name="Ryu T."/>
            <person name="Ravasi T."/>
            <person name="Bayer T."/>
            <person name="Micklem G."/>
            <person name="Kim H."/>
            <person name="Bhak J."/>
            <person name="Lajeunesse T.C."/>
            <person name="Voolstra C.R."/>
        </authorList>
    </citation>
    <scope>NUCLEOTIDE SEQUENCE [LARGE SCALE GENOMIC DNA]</scope>
    <source>
        <strain evidence="4 5">CCMP2467</strain>
    </source>
</reference>
<dbReference type="OrthoDB" id="446723at2759"/>
<keyword evidence="2" id="KW-0472">Membrane</keyword>
<feature type="compositionally biased region" description="Polar residues" evidence="1">
    <location>
        <begin position="813"/>
        <end position="825"/>
    </location>
</feature>
<evidence type="ECO:0000259" key="3">
    <source>
        <dbReference type="Pfam" id="PF00561"/>
    </source>
</evidence>
<dbReference type="InterPro" id="IPR029058">
    <property type="entry name" value="AB_hydrolase_fold"/>
</dbReference>
<dbReference type="Gene3D" id="2.10.50.10">
    <property type="entry name" value="Tumor Necrosis Factor Receptor, subunit A, domain 2"/>
    <property type="match status" value="1"/>
</dbReference>
<dbReference type="InterPro" id="IPR042266">
    <property type="entry name" value="PPPDE_sf"/>
</dbReference>
<dbReference type="PANTHER" id="PTHR12277">
    <property type="entry name" value="ALPHA/BETA HYDROLASE DOMAIN-CONTAINING PROTEIN"/>
    <property type="match status" value="1"/>
</dbReference>
<dbReference type="Gene3D" id="3.90.1720.30">
    <property type="entry name" value="PPPDE domains"/>
    <property type="match status" value="1"/>
</dbReference>
<dbReference type="Proteomes" id="UP000186817">
    <property type="component" value="Unassembled WGS sequence"/>
</dbReference>
<name>A0A1Q9D2V3_SYMMI</name>
<protein>
    <submittedName>
        <fullName evidence="4">Alpha/beta hydrolase domain-containing protein 17C</fullName>
    </submittedName>
</protein>
<evidence type="ECO:0000256" key="2">
    <source>
        <dbReference type="SAM" id="Phobius"/>
    </source>
</evidence>
<sequence>MRMRSQGWAGAFVAYASCGEKTGCSYRPSFFVKAICKRSPIPGVAWAAEWLACGQRPMQTLEEFLEPPAKQGLVTLDEFCAPLPTLDEFVGDIHQEEGTSAKHAKTEVYLYMYDVSDGLASKWTCLKGIWHTGIVVCWPSKFPSAGTQYWLGKEVYVSWAEMTAYHEPVEKRLLGYTSRSCAGTLEFVKRQQAKPRAYDLLPTPHCAHPRRCFETAAGGTALVSTIDKAPESLGHVAESQSHCWRWCRQRRQPLISSAMVYELCNVTFYQSAATAQLLDSLIPVFRLCGPYACGHPGGRAGTGKAEHPVTEWKKVEEGATPLHWYTRAAHPRRGANVADGFSLYFDYVGKDFLPTPYGPVVFGDGVLAARKTALELFALLRTLLYTLLAGNMQVTRNFCSKSAGDGRFRSLLAHRQQDVSDLERPRVSMIMQAVFFKLSRCLMLGYQSQHYQRRQTAPEQRTLYPFSWRSMGSNCVASTSIGCLFCCKGCDAEKVRNAFTFIPPQSSYAVETEVEDGESPREAPEGPCKMSYLMEGLEGSELYRRAAQASEVHFLTTRNGNRIPMVWLRREKVSPAREAQIAEASEPPIVLLHCHGNATDIGMMMGPYYELAKVLGVEVCGVEYSGYGASSGRPSSGNSYADVEAAYEYLVEKRGLPPKRIVAYGQSVGSGPATSLASKKSLGGCILHSPLLSGIKVVDPKPDACCRPSCVWSCFDFYPNDRRVRHVTCPFFVMHGQRDDIIPFYHGLRLHKACPKQHRWPAYFPTRAGHNDLVETDMRAYFGEVSSFLQDVRRIASGQKVEPPFEKPPQVEMSDTSAPQGNGSHETVKVGPEDGRYRQMRQGNVLISHLQVVNSEQKQWRSVSMLPSCIDRVKGKQEKWRSNEAAILVEHHNLNCTPFHHLSGMLARSSVRKKARRVAVGKMEPSSSAGFLAKCSKLIFVILVLSSGAELCLENGTAESQRVYVLNASNQQSPIRLTSFYWRAAMVTSTVAEILISEVLGYHVVVDPETKFSIEDGIVTLAGCSSIDCDVKGTRSDILLDTWLTAALPFFEEFQLAQGQAAEDLGSMGYVGSDGLHVKGSVLEAAASDGVALEYYKSYNLTFHEPQKYFDTLWDLPEEQLSKCNDSYNGVPLDSVVSDRMKNYLDWTGDVDGVVEHDGQFAANCPTATFSAFWIAPACRHNYTQCIPALMLGQGLLPSYMQWAVAYGLPLALTHARGFSEMIYLVRNRRLLYYWLEPEEAFLDLKHSRIILPPHSPAAWSKGDFRTASSDVNIAKLVSSHLRISAPRVRMFVERLSLEAGQLLQLLEGSDVEASIEDRWIVLRQSACQWIKTTDIWKKWTPVATDCTLGFGLADAQGLPVMSLSESVDCQICPAGRFSEPFQRDSGQTYRCQPCNPGYHQSRYGQGDCAPCDAGTYAAEAGAAACSPCQRGSFANSSTATRCFSCGQEEVWTTSKAVQVGEQERWIEVEGASSESSCRCVQGRYLSPEGQCEVCPVGSSCPGSGDLTLLPGFYSTQSEPGTVLECFGNSGRCPGGLPGTCANGRDSASPACSSCLPGLQPSNAGECVQCTGGDYAALLTLALVVLLGTAILHIWLALLDRTTGAYHGALLSAALCVNQLITCAQLFAVFEQMQGISWEDPFLSFLQFFPNSFSWSIP</sequence>
<dbReference type="EMBL" id="LSRX01000757">
    <property type="protein sequence ID" value="OLP89486.1"/>
    <property type="molecule type" value="Genomic_DNA"/>
</dbReference>
<dbReference type="Pfam" id="PF00561">
    <property type="entry name" value="Abhydrolase_1"/>
    <property type="match status" value="1"/>
</dbReference>
<dbReference type="InterPro" id="IPR000073">
    <property type="entry name" value="AB_hydrolase_1"/>
</dbReference>
<comment type="caution">
    <text evidence="4">The sequence shown here is derived from an EMBL/GenBank/DDBJ whole genome shotgun (WGS) entry which is preliminary data.</text>
</comment>
<keyword evidence="2" id="KW-1133">Transmembrane helix</keyword>
<dbReference type="PANTHER" id="PTHR12277:SF81">
    <property type="entry name" value="PROTEIN ABHD13"/>
    <property type="match status" value="1"/>
</dbReference>